<dbReference type="EMBL" id="PDYF01000011">
    <property type="protein sequence ID" value="PHU35033.1"/>
    <property type="molecule type" value="Genomic_DNA"/>
</dbReference>
<evidence type="ECO:0000313" key="5">
    <source>
        <dbReference type="Proteomes" id="UP000225889"/>
    </source>
</evidence>
<name>A0A2G3DVV8_9FIRM</name>
<reference evidence="4 5" key="2">
    <citation type="submission" date="2017-10" db="EMBL/GenBank/DDBJ databases">
        <authorList>
            <person name="Banno H."/>
            <person name="Chua N.-H."/>
        </authorList>
    </citation>
    <scope>NUCLEOTIDE SEQUENCE [LARGE SCALE GENOMIC DNA]</scope>
    <source>
        <strain evidence="4 5">JK626</strain>
    </source>
</reference>
<dbReference type="InterPro" id="IPR056491">
    <property type="entry name" value="DUF6688_C"/>
</dbReference>
<feature type="transmembrane region" description="Helical" evidence="1">
    <location>
        <begin position="142"/>
        <end position="165"/>
    </location>
</feature>
<dbReference type="Proteomes" id="UP000225889">
    <property type="component" value="Unassembled WGS sequence"/>
</dbReference>
<evidence type="ECO:0000259" key="3">
    <source>
        <dbReference type="Pfam" id="PF23543"/>
    </source>
</evidence>
<keyword evidence="1" id="KW-1133">Transmembrane helix</keyword>
<protein>
    <submittedName>
        <fullName evidence="4">Uncharacterized protein</fullName>
    </submittedName>
</protein>
<feature type="transmembrane region" description="Helical" evidence="1">
    <location>
        <begin position="85"/>
        <end position="105"/>
    </location>
</feature>
<dbReference type="Pfam" id="PF23543">
    <property type="entry name" value="DUF6688_C"/>
    <property type="match status" value="1"/>
</dbReference>
<keyword evidence="1" id="KW-0812">Transmembrane</keyword>
<feature type="domain" description="DUF6688" evidence="3">
    <location>
        <begin position="256"/>
        <end position="368"/>
    </location>
</feature>
<dbReference type="RefSeq" id="WP_099391859.1">
    <property type="nucleotide sequence ID" value="NZ_PDYF01000011.1"/>
</dbReference>
<feature type="domain" description="DUF6688" evidence="2">
    <location>
        <begin position="8"/>
        <end position="252"/>
    </location>
</feature>
<evidence type="ECO:0000259" key="2">
    <source>
        <dbReference type="Pfam" id="PF20394"/>
    </source>
</evidence>
<feature type="transmembrane region" description="Helical" evidence="1">
    <location>
        <begin position="6"/>
        <end position="30"/>
    </location>
</feature>
<sequence length="372" mass="42978">MGELFISLIVFFLIFCIPALLSLYNFIGIFHEWKKKKLRHVFWALTILLGTVYTFAMMTLLDVIFEAEWTEQLYNVERHQPIWTGGYITVIVVSLVGIVGAIILLSNNVNKLPPLTTVLCITSIYLTLIIQLLWTIQCLPIAFDFVGALYLLVPINIFIIAFTIIREKIKEWCNDEIHEDKIYGKSTFIKKINKTLINCSNKWPIGGLFFVIPMLGIILIILVLFGQEPDAIIKAWTETSDWTLSLKEAQQNLPMDNHYLCTVAAGGHRKLVKPIRMGERHGHRIIVNRQLLIANAFENILEEKTPRFHRAIRNFYDKYGFPIANLIRTHKVACDITYIIMKPLEWLFLIIIYLVDSKPENRIAVQYLPTSK</sequence>
<comment type="caution">
    <text evidence="4">The sequence shown here is derived from an EMBL/GenBank/DDBJ whole genome shotgun (WGS) entry which is preliminary data.</text>
</comment>
<reference evidence="4 5" key="1">
    <citation type="submission" date="2017-10" db="EMBL/GenBank/DDBJ databases">
        <title>Resolving the taxonomy of Roseburia spp., Eubacterium rectale and Agathobacter spp. through phylogenomic analysis.</title>
        <authorList>
            <person name="Sheridan P.O."/>
            <person name="Walker A.W."/>
            <person name="Duncan S.H."/>
            <person name="Scott K.P."/>
            <person name="Toole P.W.O."/>
            <person name="Luis P."/>
            <person name="Flint H.J."/>
        </authorList>
    </citation>
    <scope>NUCLEOTIDE SEQUENCE [LARGE SCALE GENOMIC DNA]</scope>
    <source>
        <strain evidence="4 5">JK626</strain>
    </source>
</reference>
<keyword evidence="1" id="KW-0472">Membrane</keyword>
<dbReference type="AlphaFoldDB" id="A0A2G3DVV8"/>
<feature type="transmembrane region" description="Helical" evidence="1">
    <location>
        <begin position="42"/>
        <end position="65"/>
    </location>
</feature>
<organism evidence="4 5">
    <name type="scientific">Pseudobutyrivibrio ruminis</name>
    <dbReference type="NCBI Taxonomy" id="46206"/>
    <lineage>
        <taxon>Bacteria</taxon>
        <taxon>Bacillati</taxon>
        <taxon>Bacillota</taxon>
        <taxon>Clostridia</taxon>
        <taxon>Lachnospirales</taxon>
        <taxon>Lachnospiraceae</taxon>
        <taxon>Pseudobutyrivibrio</taxon>
    </lineage>
</organism>
<proteinExistence type="predicted"/>
<evidence type="ECO:0000256" key="1">
    <source>
        <dbReference type="SAM" id="Phobius"/>
    </source>
</evidence>
<feature type="transmembrane region" description="Helical" evidence="1">
    <location>
        <begin position="203"/>
        <end position="225"/>
    </location>
</feature>
<gene>
    <name evidence="4" type="ORF">CSX01_06775</name>
</gene>
<feature type="transmembrane region" description="Helical" evidence="1">
    <location>
        <begin position="117"/>
        <end position="136"/>
    </location>
</feature>
<dbReference type="InterPro" id="IPR046510">
    <property type="entry name" value="DUF6688_N"/>
</dbReference>
<accession>A0A2G3DVV8</accession>
<evidence type="ECO:0000313" key="4">
    <source>
        <dbReference type="EMBL" id="PHU35033.1"/>
    </source>
</evidence>
<dbReference type="Pfam" id="PF20394">
    <property type="entry name" value="DUF6688"/>
    <property type="match status" value="1"/>
</dbReference>